<evidence type="ECO:0000256" key="1">
    <source>
        <dbReference type="SAM" id="MobiDB-lite"/>
    </source>
</evidence>
<proteinExistence type="predicted"/>
<reference evidence="3 4" key="1">
    <citation type="submission" date="2020-07" db="EMBL/GenBank/DDBJ databases">
        <title>Genomic Encyclopedia of Type Strains, Phase IV (KMG-V): Genome sequencing to study the core and pangenomes of soil and plant-associated prokaryotes.</title>
        <authorList>
            <person name="Whitman W."/>
        </authorList>
    </citation>
    <scope>NUCLEOTIDE SEQUENCE [LARGE SCALE GENOMIC DNA]</scope>
    <source>
        <strain evidence="3 4">RH2WT43</strain>
    </source>
</reference>
<organism evidence="3 4">
    <name type="scientific">Dokdonella fugitiva</name>
    <dbReference type="NCBI Taxonomy" id="328517"/>
    <lineage>
        <taxon>Bacteria</taxon>
        <taxon>Pseudomonadati</taxon>
        <taxon>Pseudomonadota</taxon>
        <taxon>Gammaproteobacteria</taxon>
        <taxon>Lysobacterales</taxon>
        <taxon>Rhodanobacteraceae</taxon>
        <taxon>Dokdonella</taxon>
    </lineage>
</organism>
<comment type="caution">
    <text evidence="3">The sequence shown here is derived from an EMBL/GenBank/DDBJ whole genome shotgun (WGS) entry which is preliminary data.</text>
</comment>
<name>A0A839F4Q3_9GAMM</name>
<feature type="domain" description="DUF4398" evidence="2">
    <location>
        <begin position="31"/>
        <end position="107"/>
    </location>
</feature>
<dbReference type="Pfam" id="PF14346">
    <property type="entry name" value="DUF4398"/>
    <property type="match status" value="1"/>
</dbReference>
<gene>
    <name evidence="3" type="ORF">FHW12_002741</name>
</gene>
<dbReference type="EMBL" id="JACGXL010000004">
    <property type="protein sequence ID" value="MBA8888508.1"/>
    <property type="molecule type" value="Genomic_DNA"/>
</dbReference>
<evidence type="ECO:0000313" key="3">
    <source>
        <dbReference type="EMBL" id="MBA8888508.1"/>
    </source>
</evidence>
<dbReference type="InterPro" id="IPR025511">
    <property type="entry name" value="DUF4398"/>
</dbReference>
<accession>A0A839F4Q3</accession>
<dbReference type="PROSITE" id="PS51257">
    <property type="entry name" value="PROKAR_LIPOPROTEIN"/>
    <property type="match status" value="1"/>
</dbReference>
<protein>
    <recommendedName>
        <fullName evidence="2">DUF4398 domain-containing protein</fullName>
    </recommendedName>
</protein>
<feature type="region of interest" description="Disordered" evidence="1">
    <location>
        <begin position="111"/>
        <end position="131"/>
    </location>
</feature>
<dbReference type="Gene3D" id="1.20.1270.390">
    <property type="match status" value="1"/>
</dbReference>
<dbReference type="AlphaFoldDB" id="A0A839F4Q3"/>
<evidence type="ECO:0000313" key="4">
    <source>
        <dbReference type="Proteomes" id="UP000550401"/>
    </source>
</evidence>
<dbReference type="Proteomes" id="UP000550401">
    <property type="component" value="Unassembled WGS sequence"/>
</dbReference>
<evidence type="ECO:0000259" key="2">
    <source>
        <dbReference type="Pfam" id="PF14346"/>
    </source>
</evidence>
<sequence length="131" mass="13923">MTPAREKIHAWIVILATALAAGCSPTKPPLDELDAASRALATARQAEAPQLAAAEYRAAGRHFDQAQAAQREEDYDAAAQFAAESLADSELALAKAKLAKARGDVEHLTRENEGLQGDLDSHPAALQQEQP</sequence>
<keyword evidence="4" id="KW-1185">Reference proteome</keyword>
<dbReference type="RefSeq" id="WP_182531554.1">
    <property type="nucleotide sequence ID" value="NZ_JACGXL010000004.1"/>
</dbReference>